<dbReference type="InterPro" id="IPR001965">
    <property type="entry name" value="Znf_PHD"/>
</dbReference>
<dbReference type="STRING" id="554065.E1ZLG2"/>
<feature type="compositionally biased region" description="Low complexity" evidence="6">
    <location>
        <begin position="387"/>
        <end position="396"/>
    </location>
</feature>
<accession>E1ZLG2</accession>
<dbReference type="GO" id="GO:0008270">
    <property type="term" value="F:zinc ion binding"/>
    <property type="evidence" value="ECO:0007669"/>
    <property type="project" value="UniProtKB-KW"/>
</dbReference>
<feature type="region of interest" description="Disordered" evidence="6">
    <location>
        <begin position="1425"/>
        <end position="1447"/>
    </location>
</feature>
<feature type="compositionally biased region" description="Gly residues" evidence="6">
    <location>
        <begin position="1619"/>
        <end position="1628"/>
    </location>
</feature>
<gene>
    <name evidence="9" type="ORF">CHLNCDRAFT_58651</name>
</gene>
<feature type="region of interest" description="Disordered" evidence="6">
    <location>
        <begin position="445"/>
        <end position="634"/>
    </location>
</feature>
<proteinExistence type="predicted"/>
<feature type="region of interest" description="Disordered" evidence="6">
    <location>
        <begin position="359"/>
        <end position="396"/>
    </location>
</feature>
<feature type="compositionally biased region" description="Low complexity" evidence="6">
    <location>
        <begin position="445"/>
        <end position="485"/>
    </location>
</feature>
<feature type="compositionally biased region" description="Low complexity" evidence="6">
    <location>
        <begin position="366"/>
        <end position="379"/>
    </location>
</feature>
<keyword evidence="3" id="KW-0862">Zinc</keyword>
<dbReference type="SMART" id="SM00249">
    <property type="entry name" value="PHD"/>
    <property type="match status" value="2"/>
</dbReference>
<evidence type="ECO:0000259" key="8">
    <source>
        <dbReference type="PROSITE" id="PS51805"/>
    </source>
</evidence>
<dbReference type="InterPro" id="IPR019786">
    <property type="entry name" value="Zinc_finger_PHD-type_CS"/>
</dbReference>
<keyword evidence="10" id="KW-1185">Reference proteome</keyword>
<dbReference type="InParanoid" id="E1ZLG2"/>
<dbReference type="Pfam" id="PF13832">
    <property type="entry name" value="zf-HC5HC2H_2"/>
    <property type="match status" value="1"/>
</dbReference>
<keyword evidence="2 4" id="KW-0863">Zinc-finger</keyword>
<dbReference type="CDD" id="cd15571">
    <property type="entry name" value="ePHD"/>
    <property type="match status" value="1"/>
</dbReference>
<protein>
    <recommendedName>
        <fullName evidence="11">PHD-type domain-containing protein</fullName>
    </recommendedName>
</protein>
<dbReference type="PROSITE" id="PS01359">
    <property type="entry name" value="ZF_PHD_1"/>
    <property type="match status" value="1"/>
</dbReference>
<dbReference type="SUPFAM" id="SSF57903">
    <property type="entry name" value="FYVE/PHD zinc finger"/>
    <property type="match status" value="1"/>
</dbReference>
<dbReference type="PROSITE" id="PS51805">
    <property type="entry name" value="EPHD"/>
    <property type="match status" value="1"/>
</dbReference>
<dbReference type="PANTHER" id="PTHR13793:SF107">
    <property type="entry name" value="BROMODOMAIN-CONTAINING PROTEIN HOMOLOG"/>
    <property type="match status" value="1"/>
</dbReference>
<name>E1ZLG2_CHLVA</name>
<feature type="domain" description="PHD-type" evidence="7">
    <location>
        <begin position="813"/>
        <end position="863"/>
    </location>
</feature>
<feature type="compositionally biased region" description="Gly residues" evidence="6">
    <location>
        <begin position="1595"/>
        <end position="1605"/>
    </location>
</feature>
<dbReference type="OrthoDB" id="515286at2759"/>
<feature type="compositionally biased region" description="Low complexity" evidence="6">
    <location>
        <begin position="1130"/>
        <end position="1139"/>
    </location>
</feature>
<feature type="compositionally biased region" description="Low complexity" evidence="6">
    <location>
        <begin position="508"/>
        <end position="556"/>
    </location>
</feature>
<feature type="coiled-coil region" evidence="5">
    <location>
        <begin position="705"/>
        <end position="757"/>
    </location>
</feature>
<keyword evidence="5" id="KW-0175">Coiled coil</keyword>
<dbReference type="CDD" id="cd15492">
    <property type="entry name" value="PHD_BRPF_JADE_like"/>
    <property type="match status" value="1"/>
</dbReference>
<dbReference type="PROSITE" id="PS50016">
    <property type="entry name" value="ZF_PHD_2"/>
    <property type="match status" value="1"/>
</dbReference>
<dbReference type="OMA" id="LCARNIG"/>
<evidence type="ECO:0000259" key="7">
    <source>
        <dbReference type="PROSITE" id="PS50016"/>
    </source>
</evidence>
<dbReference type="RefSeq" id="XP_005845364.1">
    <property type="nucleotide sequence ID" value="XM_005845302.1"/>
</dbReference>
<dbReference type="InterPro" id="IPR050701">
    <property type="entry name" value="Histone_Mod_Regulator"/>
</dbReference>
<feature type="compositionally biased region" description="Basic residues" evidence="6">
    <location>
        <begin position="68"/>
        <end position="78"/>
    </location>
</feature>
<dbReference type="InterPro" id="IPR034732">
    <property type="entry name" value="EPHD"/>
</dbReference>
<feature type="region of interest" description="Disordered" evidence="6">
    <location>
        <begin position="1592"/>
        <end position="1628"/>
    </location>
</feature>
<dbReference type="EMBL" id="GL433852">
    <property type="protein sequence ID" value="EFN53262.1"/>
    <property type="molecule type" value="Genomic_DNA"/>
</dbReference>
<dbReference type="GO" id="GO:0006357">
    <property type="term" value="P:regulation of transcription by RNA polymerase II"/>
    <property type="evidence" value="ECO:0007669"/>
    <property type="project" value="TreeGrafter"/>
</dbReference>
<sequence length="1628" mass="168827">MSALEAVQWLVGEDATFEEALTAGRDVRAAAVAAGKALPPKDLSRLYPSTMQDAVSVVHVRLEENKKKVAQSKQKSKSKSGAPHSPSESHFPGARAGGGDPSAFWMYIEDYFRDFNQEDLRGLLPMLLDPRDDPALKVPPCGRRLEDEQQQQRRHAQAKAAAEAARAAAVAAATRGGSEWDTGAVDSRPSGGLDGSPDAERRSSRLVSRHCKEEELRRQEHLEAQAAAAATVAEQAEAAAAAAAARAMAVVPTTSSGAPAGQLLDVLPEQRLAMLVQQLAELMQLGGLEPLSADGDAAVQASLARLQSGASSNGGAGELDAASRAGMQEWLRQRLAPLADELGCSLRVLPPWAQTLEQAGREAAGRDAAAAARAAAGGRQEQEAPGEETAAAAEGVPAAELPEARLATAAYLHPYTELVLRHAVQPHTMQQAVEVPAPEVLAASRQATAGQEAAAPAAAEGGASADGGDPDGAAGPAPGEAAPPGVSLLTATPGSVAPLPEVPSAADLPSLPEQQQQLPGSAAAGEGEAAGAADMAGLGSLEDGSADPAAAGTATPGDGGGLGAGGGEGPPASPAAGGAGGSAPARPGGRARGVSNYALLAGKKSSHRSATGPPKKAVRTAAARPEGETGPQHPVAKAVAALIAGGEPDAPAAEQWRGSVERCPGLLAAAPEDEVLAEMLALQSELMQQAAINRARLVPALAGVLAEAEERRAAAAQRVAEEEEVKAWILKVREIKRQQHRQRREQAHAEAQAAKKQSIMASPRPVLGRQRGSYQAEYEGEEEGREGSPALQYTLAPNELYDVLAHRDNSTQEAFCAVCGDGRSEPPNPIVFCERCDVAVHQHCYGIGVLPEGDWLCEPCREHEERLRAQGVAPAAIRPPSWETTRAPLEGGSRSCSCALCPIKYGAFKKAEDGRRWVHSACALWIPETFIGLREVPGAGRQEYVGGLDKVKAERWEGRCAICGLTGGAVLACQQPGGCPTAFHVLCARNIGLYTAVRPDPARKSAWQYRVYCALHSKAQKDRDERLLAERLEKVAAAQQKEGKAKAAERMSAAKQALAAQEGERYTMYTLRANLETCRMLIDVTKRRERLKKQLVTLQQQEWWQLRQQDPQAALAWLHHTQQRRRAEAEAAAATAAAQHQREQQEAAALRGAPAAQPGVTPPPSEQMQQLPQFAMPLPQPPMPPQQYQQYQQQQQQQAMLAAAAMGGLPTAAAGGGVHFMPPPHVQAQLQAPPHMQQHTQAVPAMQQQQQAQQQQQLQAQQQQTLQQQMLPMPQAHGAPSFAVDMFAPHQFFMQQQQQQQQAMQQQPQQPMHLPRPQMQPGAAAAAFLAMPLQLAPPPRQQLMHGGGQQLPATAAGMLVSVPGGGATAAQVPADVAAAMFGPPGAAGAMPGMAMHLPPHQQAQLAGMDPAVAAALQAAQPAVLRGMPVGGPDRGPSPRHAPHAAVAAAAAAAGATAMSVSPQPSAGGGGGLGRPKRAAAAAAHPASAKRQRAGSEDASLPAAALPAAAAAAPLLPAAPGAPPVPPPADAGGEGGSGGAAAAAGRRQRVASAKVRDNLLQRERQMTAEEAEALNARLPGPLRYLPAAELEAALGSPGGRGGGTPRAGGAAPRQPKPRGKAGGGGGGGV</sequence>
<feature type="region of interest" description="Disordered" evidence="6">
    <location>
        <begin position="66"/>
        <end position="96"/>
    </location>
</feature>
<evidence type="ECO:0008006" key="11">
    <source>
        <dbReference type="Google" id="ProtNLM"/>
    </source>
</evidence>
<feature type="region of interest" description="Disordered" evidence="6">
    <location>
        <begin position="170"/>
        <end position="210"/>
    </location>
</feature>
<dbReference type="InterPro" id="IPR019787">
    <property type="entry name" value="Znf_PHD-finger"/>
</dbReference>
<dbReference type="KEGG" id="cvr:CHLNCDRAFT_58651"/>
<feature type="compositionally biased region" description="Low complexity" evidence="6">
    <location>
        <begin position="1146"/>
        <end position="1156"/>
    </location>
</feature>
<organism evidence="10">
    <name type="scientific">Chlorella variabilis</name>
    <name type="common">Green alga</name>
    <dbReference type="NCBI Taxonomy" id="554065"/>
    <lineage>
        <taxon>Eukaryota</taxon>
        <taxon>Viridiplantae</taxon>
        <taxon>Chlorophyta</taxon>
        <taxon>core chlorophytes</taxon>
        <taxon>Trebouxiophyceae</taxon>
        <taxon>Chlorellales</taxon>
        <taxon>Chlorellaceae</taxon>
        <taxon>Chlorella clade</taxon>
        <taxon>Chlorella</taxon>
    </lineage>
</organism>
<dbReference type="Gene3D" id="3.30.40.10">
    <property type="entry name" value="Zinc/RING finger domain, C3HC4 (zinc finger)"/>
    <property type="match status" value="2"/>
</dbReference>
<dbReference type="eggNOG" id="KOG0955">
    <property type="taxonomic scope" value="Eukaryota"/>
</dbReference>
<evidence type="ECO:0000256" key="3">
    <source>
        <dbReference type="ARBA" id="ARBA00022833"/>
    </source>
</evidence>
<keyword evidence="1" id="KW-0479">Metal-binding</keyword>
<evidence type="ECO:0000256" key="5">
    <source>
        <dbReference type="SAM" id="Coils"/>
    </source>
</evidence>
<feature type="compositionally biased region" description="Pro residues" evidence="6">
    <location>
        <begin position="1519"/>
        <end position="1528"/>
    </location>
</feature>
<reference evidence="9 10" key="1">
    <citation type="journal article" date="2010" name="Plant Cell">
        <title>The Chlorella variabilis NC64A genome reveals adaptation to photosymbiosis, coevolution with viruses, and cryptic sex.</title>
        <authorList>
            <person name="Blanc G."/>
            <person name="Duncan G."/>
            <person name="Agarkova I."/>
            <person name="Borodovsky M."/>
            <person name="Gurnon J."/>
            <person name="Kuo A."/>
            <person name="Lindquist E."/>
            <person name="Lucas S."/>
            <person name="Pangilinan J."/>
            <person name="Polle J."/>
            <person name="Salamov A."/>
            <person name="Terry A."/>
            <person name="Yamada T."/>
            <person name="Dunigan D.D."/>
            <person name="Grigoriev I.V."/>
            <person name="Claverie J.M."/>
            <person name="Van Etten J.L."/>
        </authorList>
    </citation>
    <scope>NUCLEOTIDE SEQUENCE [LARGE SCALE GENOMIC DNA]</scope>
    <source>
        <strain evidence="9 10">NC64A</strain>
    </source>
</reference>
<feature type="domain" description="PHD-type" evidence="8">
    <location>
        <begin position="895"/>
        <end position="1017"/>
    </location>
</feature>
<evidence type="ECO:0000313" key="9">
    <source>
        <dbReference type="EMBL" id="EFN53262.1"/>
    </source>
</evidence>
<feature type="region of interest" description="Disordered" evidence="6">
    <location>
        <begin position="1459"/>
        <end position="1500"/>
    </location>
</feature>
<feature type="region of interest" description="Disordered" evidence="6">
    <location>
        <begin position="1128"/>
        <end position="1168"/>
    </location>
</feature>
<evidence type="ECO:0000256" key="6">
    <source>
        <dbReference type="SAM" id="MobiDB-lite"/>
    </source>
</evidence>
<evidence type="ECO:0000256" key="2">
    <source>
        <dbReference type="ARBA" id="ARBA00022771"/>
    </source>
</evidence>
<dbReference type="InterPro" id="IPR011011">
    <property type="entry name" value="Znf_FYVE_PHD"/>
</dbReference>
<dbReference type="InterPro" id="IPR013083">
    <property type="entry name" value="Znf_RING/FYVE/PHD"/>
</dbReference>
<evidence type="ECO:0000313" key="10">
    <source>
        <dbReference type="Proteomes" id="UP000008141"/>
    </source>
</evidence>
<dbReference type="Pfam" id="PF13831">
    <property type="entry name" value="PHD_2"/>
    <property type="match status" value="1"/>
</dbReference>
<feature type="region of interest" description="Disordered" evidence="6">
    <location>
        <begin position="1294"/>
        <end position="1318"/>
    </location>
</feature>
<dbReference type="GeneID" id="17352593"/>
<dbReference type="PANTHER" id="PTHR13793">
    <property type="entry name" value="PHD FINGER PROTEINS"/>
    <property type="match status" value="1"/>
</dbReference>
<evidence type="ECO:0000256" key="1">
    <source>
        <dbReference type="ARBA" id="ARBA00022723"/>
    </source>
</evidence>
<dbReference type="Proteomes" id="UP000008141">
    <property type="component" value="Unassembled WGS sequence"/>
</dbReference>
<feature type="region of interest" description="Disordered" evidence="6">
    <location>
        <begin position="1518"/>
        <end position="1556"/>
    </location>
</feature>
<feature type="compositionally biased region" description="Gly residues" evidence="6">
    <location>
        <begin position="557"/>
        <end position="569"/>
    </location>
</feature>
<evidence type="ECO:0000256" key="4">
    <source>
        <dbReference type="PROSITE-ProRule" id="PRU00146"/>
    </source>
</evidence>
<feature type="region of interest" description="Disordered" evidence="6">
    <location>
        <begin position="131"/>
        <end position="155"/>
    </location>
</feature>